<dbReference type="EMBL" id="JBHSWJ010000002">
    <property type="protein sequence ID" value="MFC6714542.1"/>
    <property type="molecule type" value="Genomic_DNA"/>
</dbReference>
<evidence type="ECO:0000313" key="1">
    <source>
        <dbReference type="EMBL" id="MFC6714542.1"/>
    </source>
</evidence>
<comment type="caution">
    <text evidence="1">The sequence shown here is derived from an EMBL/GenBank/DDBJ whole genome shotgun (WGS) entry which is preliminary data.</text>
</comment>
<accession>A0ABW2ATV1</accession>
<organism evidence="1 2">
    <name type="scientific">Branchiibius cervicis</name>
    <dbReference type="NCBI Taxonomy" id="908252"/>
    <lineage>
        <taxon>Bacteria</taxon>
        <taxon>Bacillati</taxon>
        <taxon>Actinomycetota</taxon>
        <taxon>Actinomycetes</taxon>
        <taxon>Micrococcales</taxon>
        <taxon>Dermacoccaceae</taxon>
        <taxon>Branchiibius</taxon>
    </lineage>
</organism>
<dbReference type="RefSeq" id="WP_377823030.1">
    <property type="nucleotide sequence ID" value="NZ_JBHSWJ010000002.1"/>
</dbReference>
<protein>
    <submittedName>
        <fullName evidence="1">Uncharacterized protein</fullName>
    </submittedName>
</protein>
<name>A0ABW2ATV1_9MICO</name>
<sequence length="52" mass="5628">MTTALRAVPVLDWDGSAPLLLPLNRDTGETVVDGLGALTTPEWHWGSRRTPS</sequence>
<keyword evidence="2" id="KW-1185">Reference proteome</keyword>
<proteinExistence type="predicted"/>
<gene>
    <name evidence="1" type="ORF">ACFQBT_12235</name>
</gene>
<dbReference type="Proteomes" id="UP001596356">
    <property type="component" value="Unassembled WGS sequence"/>
</dbReference>
<evidence type="ECO:0000313" key="2">
    <source>
        <dbReference type="Proteomes" id="UP001596356"/>
    </source>
</evidence>
<reference evidence="2" key="1">
    <citation type="journal article" date="2019" name="Int. J. Syst. Evol. Microbiol.">
        <title>The Global Catalogue of Microorganisms (GCM) 10K type strain sequencing project: providing services to taxonomists for standard genome sequencing and annotation.</title>
        <authorList>
            <consortium name="The Broad Institute Genomics Platform"/>
            <consortium name="The Broad Institute Genome Sequencing Center for Infectious Disease"/>
            <person name="Wu L."/>
            <person name="Ma J."/>
        </authorList>
    </citation>
    <scope>NUCLEOTIDE SEQUENCE [LARGE SCALE GENOMIC DNA]</scope>
    <source>
        <strain evidence="2">NBRC 106593</strain>
    </source>
</reference>